<protein>
    <submittedName>
        <fullName evidence="6">Uncharacterized protein</fullName>
    </submittedName>
</protein>
<evidence type="ECO:0000256" key="3">
    <source>
        <dbReference type="ARBA" id="ARBA00023193"/>
    </source>
</evidence>
<evidence type="ECO:0000256" key="4">
    <source>
        <dbReference type="SAM" id="Coils"/>
    </source>
</evidence>
<evidence type="ECO:0000256" key="5">
    <source>
        <dbReference type="SAM" id="MobiDB-lite"/>
    </source>
</evidence>
<evidence type="ECO:0000256" key="2">
    <source>
        <dbReference type="ARBA" id="ARBA00022845"/>
    </source>
</evidence>
<evidence type="ECO:0000256" key="1">
    <source>
        <dbReference type="ARBA" id="ARBA00005480"/>
    </source>
</evidence>
<dbReference type="Ensembl" id="ENSSFAT00005024817.1">
    <property type="protein sequence ID" value="ENSSFAP00005023851.1"/>
    <property type="gene ID" value="ENSSFAG00005012298.1"/>
</dbReference>
<dbReference type="Pfam" id="PF05456">
    <property type="entry name" value="eIF_4EBP"/>
    <property type="match status" value="1"/>
</dbReference>
<dbReference type="OrthoDB" id="19729at2759"/>
<gene>
    <name evidence="6" type="primary">eif4ebp2</name>
</gene>
<dbReference type="CTD" id="1979"/>
<evidence type="ECO:0000313" key="7">
    <source>
        <dbReference type="Proteomes" id="UP000472267"/>
    </source>
</evidence>
<dbReference type="Proteomes" id="UP000472267">
    <property type="component" value="Chromosome 13"/>
</dbReference>
<dbReference type="PANTHER" id="PTHR12669">
    <property type="entry name" value="EUKARYOTIC TRANSLATION INITIATION FACTOR 4E-BINDING PROTEIN"/>
    <property type="match status" value="1"/>
</dbReference>
<reference evidence="6" key="2">
    <citation type="submission" date="2025-08" db="UniProtKB">
        <authorList>
            <consortium name="Ensembl"/>
        </authorList>
    </citation>
    <scope>IDENTIFICATION</scope>
</reference>
<keyword evidence="2" id="KW-0810">Translation regulation</keyword>
<dbReference type="GO" id="GO:0008190">
    <property type="term" value="F:eukaryotic initiation factor 4E binding"/>
    <property type="evidence" value="ECO:0007669"/>
    <property type="project" value="InterPro"/>
</dbReference>
<name>A0A672GYW8_SALFA</name>
<dbReference type="PANTHER" id="PTHR12669:SF4">
    <property type="entry name" value="EUKARYOTIC TRANSLATION INITIATION FACTOR 4E-BINDING PROTEIN 2"/>
    <property type="match status" value="1"/>
</dbReference>
<dbReference type="GeneID" id="115399078"/>
<feature type="region of interest" description="Disordered" evidence="5">
    <location>
        <begin position="109"/>
        <end position="139"/>
    </location>
</feature>
<reference evidence="6" key="3">
    <citation type="submission" date="2025-09" db="UniProtKB">
        <authorList>
            <consortium name="Ensembl"/>
        </authorList>
    </citation>
    <scope>IDENTIFICATION</scope>
</reference>
<keyword evidence="4" id="KW-0175">Coiled coil</keyword>
<keyword evidence="3" id="KW-0652">Protein synthesis inhibitor</keyword>
<dbReference type="GO" id="GO:0045947">
    <property type="term" value="P:negative regulation of translational initiation"/>
    <property type="evidence" value="ECO:0007669"/>
    <property type="project" value="InterPro"/>
</dbReference>
<dbReference type="InParanoid" id="A0A672GYW8"/>
<keyword evidence="7" id="KW-1185">Reference proteome</keyword>
<dbReference type="AlphaFoldDB" id="A0A672GYW8"/>
<comment type="similarity">
    <text evidence="1">Belongs to the eIF4E-binding protein family.</text>
</comment>
<sequence>MSASRQLSESRAIPNRTVLINDTTQLPHDYCTTPGGTLFSTTPGGTRIIYDRRFLLERRNSPIAQTPPAHLPVIPGVTSQHVLSENQKNEANNHINNHDGKPATAATTTVSVRPKSEMAKTSHAKARLTPESESPPVSDANEALLASIKVMMDEMRTDIISRFESVISATIKRELSTALEPLKAKPVADLELLSNDHANQLANLQRKAAMLTTQVEALTRKCEDLEERCRWSNVRLVGFPEGTEGRHPTESHPAPCQ</sequence>
<feature type="coiled-coil region" evidence="4">
    <location>
        <begin position="187"/>
        <end position="228"/>
    </location>
</feature>
<proteinExistence type="inferred from homology"/>
<dbReference type="RefSeq" id="XP_029962121.1">
    <property type="nucleotide sequence ID" value="XM_030106261.1"/>
</dbReference>
<reference evidence="6" key="1">
    <citation type="submission" date="2019-06" db="EMBL/GenBank/DDBJ databases">
        <authorList>
            <consortium name="Wellcome Sanger Institute Data Sharing"/>
        </authorList>
    </citation>
    <scope>NUCLEOTIDE SEQUENCE [LARGE SCALE GENOMIC DNA]</scope>
</reference>
<dbReference type="GO" id="GO:0005737">
    <property type="term" value="C:cytoplasm"/>
    <property type="evidence" value="ECO:0007669"/>
    <property type="project" value="TreeGrafter"/>
</dbReference>
<accession>A0A672GYW8</accession>
<dbReference type="InterPro" id="IPR008606">
    <property type="entry name" value="EIF4EBP"/>
</dbReference>
<evidence type="ECO:0000313" key="6">
    <source>
        <dbReference type="Ensembl" id="ENSSFAP00005023851.1"/>
    </source>
</evidence>
<organism evidence="6 7">
    <name type="scientific">Salarias fasciatus</name>
    <name type="common">Jewelled blenny</name>
    <name type="synonym">Blennius fasciatus</name>
    <dbReference type="NCBI Taxonomy" id="181472"/>
    <lineage>
        <taxon>Eukaryota</taxon>
        <taxon>Metazoa</taxon>
        <taxon>Chordata</taxon>
        <taxon>Craniata</taxon>
        <taxon>Vertebrata</taxon>
        <taxon>Euteleostomi</taxon>
        <taxon>Actinopterygii</taxon>
        <taxon>Neopterygii</taxon>
        <taxon>Teleostei</taxon>
        <taxon>Neoteleostei</taxon>
        <taxon>Acanthomorphata</taxon>
        <taxon>Ovalentaria</taxon>
        <taxon>Blenniimorphae</taxon>
        <taxon>Blenniiformes</taxon>
        <taxon>Blennioidei</taxon>
        <taxon>Blenniidae</taxon>
        <taxon>Salariinae</taxon>
        <taxon>Salarias</taxon>
    </lineage>
</organism>